<evidence type="ECO:0000313" key="2">
    <source>
        <dbReference type="EMBL" id="OHT03513.1"/>
    </source>
</evidence>
<dbReference type="VEuPathDB" id="TrichDB:TRFO_29122"/>
<name>A0A1J4JWI7_9EUKA</name>
<comment type="caution">
    <text evidence="2">The sequence shown here is derived from an EMBL/GenBank/DDBJ whole genome shotgun (WGS) entry which is preliminary data.</text>
</comment>
<feature type="region of interest" description="Disordered" evidence="1">
    <location>
        <begin position="246"/>
        <end position="276"/>
    </location>
</feature>
<dbReference type="AlphaFoldDB" id="A0A1J4JWI7"/>
<dbReference type="GeneID" id="94841294"/>
<feature type="region of interest" description="Disordered" evidence="1">
    <location>
        <begin position="325"/>
        <end position="358"/>
    </location>
</feature>
<organism evidence="2 3">
    <name type="scientific">Tritrichomonas foetus</name>
    <dbReference type="NCBI Taxonomy" id="1144522"/>
    <lineage>
        <taxon>Eukaryota</taxon>
        <taxon>Metamonada</taxon>
        <taxon>Parabasalia</taxon>
        <taxon>Tritrichomonadida</taxon>
        <taxon>Tritrichomonadidae</taxon>
        <taxon>Tritrichomonas</taxon>
    </lineage>
</organism>
<protein>
    <submittedName>
        <fullName evidence="2">Uncharacterized protein</fullName>
    </submittedName>
</protein>
<gene>
    <name evidence="2" type="ORF">TRFO_29122</name>
</gene>
<dbReference type="EMBL" id="MLAK01000825">
    <property type="protein sequence ID" value="OHT03513.1"/>
    <property type="molecule type" value="Genomic_DNA"/>
</dbReference>
<evidence type="ECO:0000256" key="1">
    <source>
        <dbReference type="SAM" id="MobiDB-lite"/>
    </source>
</evidence>
<sequence>MSLASNLSVYQQKLEQRANIARQILSDPIDDLDCEIRVVEQLEKDLAVFKEKVPQPPSPEEIAEVEDKLHQAEQLQKTNSLRSQVLEKRRVFLEGEEKQINAEMKQYQALQEEENQKSVVDNDNNLTNAVSEENDASKEYIRQLQLKKEEHLRKRQALDKKTNDLNDLEIQIQDEKEQHQKDLDELQKKLDDLQEMKSLVDKEEIDLNEISGIRAQLEIDHADTEQELARMKRLLEAQKEELAKVERKKNELDKRKAENENKKKQIEEKTVTNSQRREVLSKAEEEYNVLVDELDEAKRALAEKQAKLAKEQAVVNDYQAKIREINGGEVQPLDEEKQADENQPTEGGNHESEPFAFV</sequence>
<reference evidence="2" key="1">
    <citation type="submission" date="2016-10" db="EMBL/GenBank/DDBJ databases">
        <authorList>
            <person name="Benchimol M."/>
            <person name="Almeida L.G."/>
            <person name="Vasconcelos A.T."/>
            <person name="Perreira-Neves A."/>
            <person name="Rosa I.A."/>
            <person name="Tasca T."/>
            <person name="Bogo M.R."/>
            <person name="de Souza W."/>
        </authorList>
    </citation>
    <scope>NUCLEOTIDE SEQUENCE [LARGE SCALE GENOMIC DNA]</scope>
    <source>
        <strain evidence="2">K</strain>
    </source>
</reference>
<dbReference type="RefSeq" id="XP_068356649.1">
    <property type="nucleotide sequence ID" value="XM_068506590.1"/>
</dbReference>
<dbReference type="Proteomes" id="UP000179807">
    <property type="component" value="Unassembled WGS sequence"/>
</dbReference>
<keyword evidence="3" id="KW-1185">Reference proteome</keyword>
<accession>A0A1J4JWI7</accession>
<feature type="compositionally biased region" description="Basic and acidic residues" evidence="1">
    <location>
        <begin position="348"/>
        <end position="358"/>
    </location>
</feature>
<proteinExistence type="predicted"/>
<evidence type="ECO:0000313" key="3">
    <source>
        <dbReference type="Proteomes" id="UP000179807"/>
    </source>
</evidence>